<comment type="caution">
    <text evidence="1">The sequence shown here is derived from an EMBL/GenBank/DDBJ whole genome shotgun (WGS) entry which is preliminary data.</text>
</comment>
<dbReference type="AlphaFoldDB" id="A0A5B7IXM8"/>
<dbReference type="EMBL" id="VSRR010068287">
    <property type="protein sequence ID" value="MPC85378.1"/>
    <property type="molecule type" value="Genomic_DNA"/>
</dbReference>
<gene>
    <name evidence="1" type="ORF">E2C01_080150</name>
</gene>
<reference evidence="1 2" key="1">
    <citation type="submission" date="2019-05" db="EMBL/GenBank/DDBJ databases">
        <title>Another draft genome of Portunus trituberculatus and its Hox gene families provides insights of decapod evolution.</title>
        <authorList>
            <person name="Jeong J.-H."/>
            <person name="Song I."/>
            <person name="Kim S."/>
            <person name="Choi T."/>
            <person name="Kim D."/>
            <person name="Ryu S."/>
            <person name="Kim W."/>
        </authorList>
    </citation>
    <scope>NUCLEOTIDE SEQUENCE [LARGE SCALE GENOMIC DNA]</scope>
    <source>
        <tissue evidence="1">Muscle</tissue>
    </source>
</reference>
<organism evidence="1 2">
    <name type="scientific">Portunus trituberculatus</name>
    <name type="common">Swimming crab</name>
    <name type="synonym">Neptunus trituberculatus</name>
    <dbReference type="NCBI Taxonomy" id="210409"/>
    <lineage>
        <taxon>Eukaryota</taxon>
        <taxon>Metazoa</taxon>
        <taxon>Ecdysozoa</taxon>
        <taxon>Arthropoda</taxon>
        <taxon>Crustacea</taxon>
        <taxon>Multicrustacea</taxon>
        <taxon>Malacostraca</taxon>
        <taxon>Eumalacostraca</taxon>
        <taxon>Eucarida</taxon>
        <taxon>Decapoda</taxon>
        <taxon>Pleocyemata</taxon>
        <taxon>Brachyura</taxon>
        <taxon>Eubrachyura</taxon>
        <taxon>Portunoidea</taxon>
        <taxon>Portunidae</taxon>
        <taxon>Portuninae</taxon>
        <taxon>Portunus</taxon>
    </lineage>
</organism>
<dbReference type="Proteomes" id="UP000324222">
    <property type="component" value="Unassembled WGS sequence"/>
</dbReference>
<keyword evidence="2" id="KW-1185">Reference proteome</keyword>
<protein>
    <submittedName>
        <fullName evidence="1">Uncharacterized protein</fullName>
    </submittedName>
</protein>
<proteinExistence type="predicted"/>
<accession>A0A5B7IXM8</accession>
<name>A0A5B7IXM8_PORTR</name>
<sequence>MTLWCGGEDDTWVWLGVVLDVPLWRGWRDVLERMRFMCSCEYVCGVVGIKWFECGS</sequence>
<evidence type="ECO:0000313" key="2">
    <source>
        <dbReference type="Proteomes" id="UP000324222"/>
    </source>
</evidence>
<evidence type="ECO:0000313" key="1">
    <source>
        <dbReference type="EMBL" id="MPC85378.1"/>
    </source>
</evidence>